<dbReference type="OrthoDB" id="1930760at2759"/>
<dbReference type="GO" id="GO:0061685">
    <property type="term" value="F:diphthine methylesterase activity"/>
    <property type="evidence" value="ECO:0007669"/>
    <property type="project" value="UniProtKB-EC"/>
</dbReference>
<accession>A0A1D2VBS8</accession>
<dbReference type="SMART" id="SM00320">
    <property type="entry name" value="WD40"/>
    <property type="match status" value="3"/>
</dbReference>
<gene>
    <name evidence="8" type="ORF">ASCRUDRAFT_72150</name>
</gene>
<dbReference type="GeneID" id="30965671"/>
<evidence type="ECO:0000256" key="3">
    <source>
        <dbReference type="ARBA" id="ARBA00022737"/>
    </source>
</evidence>
<organism evidence="8 9">
    <name type="scientific">Ascoidea rubescens DSM 1968</name>
    <dbReference type="NCBI Taxonomy" id="1344418"/>
    <lineage>
        <taxon>Eukaryota</taxon>
        <taxon>Fungi</taxon>
        <taxon>Dikarya</taxon>
        <taxon>Ascomycota</taxon>
        <taxon>Saccharomycotina</taxon>
        <taxon>Saccharomycetes</taxon>
        <taxon>Ascoideaceae</taxon>
        <taxon>Ascoidea</taxon>
    </lineage>
</organism>
<evidence type="ECO:0000256" key="6">
    <source>
        <dbReference type="ARBA" id="ARBA00039131"/>
    </source>
</evidence>
<dbReference type="PANTHER" id="PTHR46042:SF1">
    <property type="entry name" value="DIPHTHINE METHYLTRANSFERASE"/>
    <property type="match status" value="1"/>
</dbReference>
<evidence type="ECO:0000313" key="9">
    <source>
        <dbReference type="Proteomes" id="UP000095038"/>
    </source>
</evidence>
<proteinExistence type="inferred from homology"/>
<keyword evidence="2" id="KW-0853">WD repeat</keyword>
<dbReference type="EC" id="3.1.1.97" evidence="6"/>
<dbReference type="RefSeq" id="XP_020045386.1">
    <property type="nucleotide sequence ID" value="XM_020192035.1"/>
</dbReference>
<dbReference type="AlphaFoldDB" id="A0A1D2VBS8"/>
<dbReference type="Pfam" id="PF00400">
    <property type="entry name" value="WD40"/>
    <property type="match status" value="1"/>
</dbReference>
<dbReference type="Proteomes" id="UP000095038">
    <property type="component" value="Unassembled WGS sequence"/>
</dbReference>
<dbReference type="GO" id="GO:0032456">
    <property type="term" value="P:endocytic recycling"/>
    <property type="evidence" value="ECO:0007669"/>
    <property type="project" value="EnsemblFungi"/>
</dbReference>
<dbReference type="InterPro" id="IPR015943">
    <property type="entry name" value="WD40/YVTN_repeat-like_dom_sf"/>
</dbReference>
<name>A0A1D2VBS8_9ASCO</name>
<comment type="pathway">
    <text evidence="1">Protein modification; peptidyl-diphthamide biosynthesis.</text>
</comment>
<dbReference type="Gene3D" id="2.130.10.10">
    <property type="entry name" value="YVTN repeat-like/Quinoprotein amine dehydrogenase"/>
    <property type="match status" value="1"/>
</dbReference>
<dbReference type="SUPFAM" id="SSF50978">
    <property type="entry name" value="WD40 repeat-like"/>
    <property type="match status" value="1"/>
</dbReference>
<dbReference type="InParanoid" id="A0A1D2VBS8"/>
<dbReference type="GO" id="GO:0017183">
    <property type="term" value="P:protein histidyl modification to diphthamide"/>
    <property type="evidence" value="ECO:0007669"/>
    <property type="project" value="EnsemblFungi"/>
</dbReference>
<dbReference type="InterPro" id="IPR052415">
    <property type="entry name" value="Diphthine_MTase"/>
</dbReference>
<protein>
    <recommendedName>
        <fullName evidence="6">methylated diphthine methylhydrolase</fullName>
        <ecNumber evidence="6">3.1.1.97</ecNumber>
    </recommendedName>
</protein>
<reference evidence="9" key="1">
    <citation type="submission" date="2016-05" db="EMBL/GenBank/DDBJ databases">
        <title>Comparative genomics of biotechnologically important yeasts.</title>
        <authorList>
            <consortium name="DOE Joint Genome Institute"/>
            <person name="Riley R."/>
            <person name="Haridas S."/>
            <person name="Wolfe K.H."/>
            <person name="Lopes M.R."/>
            <person name="Hittinger C.T."/>
            <person name="Goker M."/>
            <person name="Salamov A."/>
            <person name="Wisecaver J."/>
            <person name="Long T.M."/>
            <person name="Aerts A.L."/>
            <person name="Barry K."/>
            <person name="Choi C."/>
            <person name="Clum A."/>
            <person name="Coughlan A.Y."/>
            <person name="Deshpande S."/>
            <person name="Douglass A.P."/>
            <person name="Hanson S.J."/>
            <person name="Klenk H.-P."/>
            <person name="Labutti K."/>
            <person name="Lapidus A."/>
            <person name="Lindquist E."/>
            <person name="Lipzen A."/>
            <person name="Meier-Kolthoff J.P."/>
            <person name="Ohm R.A."/>
            <person name="Otillar R.P."/>
            <person name="Pangilinan J."/>
            <person name="Peng Y."/>
            <person name="Rokas A."/>
            <person name="Rosa C.A."/>
            <person name="Scheuner C."/>
            <person name="Sibirny A.A."/>
            <person name="Slot J.C."/>
            <person name="Stielow J.B."/>
            <person name="Sun H."/>
            <person name="Kurtzman C.P."/>
            <person name="Blackwell M."/>
            <person name="Grigoriev I.V."/>
            <person name="Jeffries T.W."/>
        </authorList>
    </citation>
    <scope>NUCLEOTIDE SEQUENCE [LARGE SCALE GENOMIC DNA]</scope>
    <source>
        <strain evidence="9">DSM 1968</strain>
    </source>
</reference>
<evidence type="ECO:0000256" key="1">
    <source>
        <dbReference type="ARBA" id="ARBA00005156"/>
    </source>
</evidence>
<dbReference type="FunCoup" id="A0A1D2VBS8">
    <property type="interactions" value="108"/>
</dbReference>
<dbReference type="InterPro" id="IPR001680">
    <property type="entry name" value="WD40_rpt"/>
</dbReference>
<keyword evidence="3" id="KW-0677">Repeat</keyword>
<evidence type="ECO:0000256" key="7">
    <source>
        <dbReference type="ARBA" id="ARBA00047551"/>
    </source>
</evidence>
<evidence type="ECO:0000313" key="8">
    <source>
        <dbReference type="EMBL" id="ODV59079.1"/>
    </source>
</evidence>
<sequence length="377" mass="42271">MSEYCSEILPEEEGIPICKSLCSSITEKPPCCLRIHPIDTSILILGTYKVNDNNSTDRKGSIDIMKYNNSFSSLALIKTQETSSAILDLKISPFDYTLIATVHSTGNITLWRLTIEDSLIDLSLIKNFQLFDETSLITSINFSSVDDSLILVTLTSGKIYTLKLQNSSLDILNSFDENHSLEAWTGNFSSYDFLKNVIFTGGDDCKLLAHDIRSNQLIFKNDRIHNAGIVSILTPTPGDYNGNGSWNVNGNHYELMTGSYDDNVRSLDLRVLPPNDLIYSLPPKVNQSLNLGGGVWRLIPFGGKDDTDDRLLSCCMYNGAKILNKRENENEIVVERVFKENHNSMVYGADWSTDGKFVATCSFYDRLVQIWSPGYIY</sequence>
<evidence type="ECO:0000256" key="5">
    <source>
        <dbReference type="ARBA" id="ARBA00038092"/>
    </source>
</evidence>
<dbReference type="PANTHER" id="PTHR46042">
    <property type="entry name" value="DIPHTHINE METHYLTRANSFERASE"/>
    <property type="match status" value="1"/>
</dbReference>
<dbReference type="InterPro" id="IPR036322">
    <property type="entry name" value="WD40_repeat_dom_sf"/>
</dbReference>
<evidence type="ECO:0000256" key="2">
    <source>
        <dbReference type="ARBA" id="ARBA00022574"/>
    </source>
</evidence>
<comment type="similarity">
    <text evidence="5">Belongs to the DPH7 family.</text>
</comment>
<keyword evidence="9" id="KW-1185">Reference proteome</keyword>
<comment type="catalytic activity">
    <reaction evidence="7">
        <text>diphthine methyl ester-[translation elongation factor 2] + H2O = diphthine-[translation elongation factor 2] + methanol + H(+)</text>
        <dbReference type="Rhea" id="RHEA:42656"/>
        <dbReference type="Rhea" id="RHEA-COMP:10172"/>
        <dbReference type="Rhea" id="RHEA-COMP:10173"/>
        <dbReference type="ChEBI" id="CHEBI:15377"/>
        <dbReference type="ChEBI" id="CHEBI:15378"/>
        <dbReference type="ChEBI" id="CHEBI:17790"/>
        <dbReference type="ChEBI" id="CHEBI:79005"/>
        <dbReference type="ChEBI" id="CHEBI:82696"/>
        <dbReference type="EC" id="3.1.1.97"/>
    </reaction>
</comment>
<keyword evidence="4" id="KW-0378">Hydrolase</keyword>
<dbReference type="GO" id="GO:0005768">
    <property type="term" value="C:endosome"/>
    <property type="evidence" value="ECO:0007669"/>
    <property type="project" value="EnsemblFungi"/>
</dbReference>
<evidence type="ECO:0000256" key="4">
    <source>
        <dbReference type="ARBA" id="ARBA00022801"/>
    </source>
</evidence>
<dbReference type="EMBL" id="KV454488">
    <property type="protein sequence ID" value="ODV59079.1"/>
    <property type="molecule type" value="Genomic_DNA"/>
</dbReference>
<dbReference type="STRING" id="1344418.A0A1D2VBS8"/>